<gene>
    <name evidence="1" type="ORF">PSHT_14494</name>
</gene>
<evidence type="ECO:0000313" key="1">
    <source>
        <dbReference type="EMBL" id="POV97574.1"/>
    </source>
</evidence>
<dbReference type="EMBL" id="PKSM01000328">
    <property type="protein sequence ID" value="POV97574.1"/>
    <property type="molecule type" value="Genomic_DNA"/>
</dbReference>
<reference evidence="1 2" key="1">
    <citation type="submission" date="2017-12" db="EMBL/GenBank/DDBJ databases">
        <title>Gene loss provides genomic basis for host adaptation in cereal stripe rust fungi.</title>
        <authorList>
            <person name="Xia C."/>
        </authorList>
    </citation>
    <scope>NUCLEOTIDE SEQUENCE [LARGE SCALE GENOMIC DNA]</scope>
    <source>
        <strain evidence="1 2">93TX-2</strain>
    </source>
</reference>
<comment type="caution">
    <text evidence="1">The sequence shown here is derived from an EMBL/GenBank/DDBJ whole genome shotgun (WGS) entry which is preliminary data.</text>
</comment>
<dbReference type="AlphaFoldDB" id="A0A2S4UKC5"/>
<evidence type="ECO:0000313" key="2">
    <source>
        <dbReference type="Proteomes" id="UP000238274"/>
    </source>
</evidence>
<accession>A0A2S4UKC5</accession>
<dbReference type="OrthoDB" id="2316594at2759"/>
<organism evidence="1 2">
    <name type="scientific">Puccinia striiformis</name>
    <dbReference type="NCBI Taxonomy" id="27350"/>
    <lineage>
        <taxon>Eukaryota</taxon>
        <taxon>Fungi</taxon>
        <taxon>Dikarya</taxon>
        <taxon>Basidiomycota</taxon>
        <taxon>Pucciniomycotina</taxon>
        <taxon>Pucciniomycetes</taxon>
        <taxon>Pucciniales</taxon>
        <taxon>Pucciniaceae</taxon>
        <taxon>Puccinia</taxon>
    </lineage>
</organism>
<dbReference type="VEuPathDB" id="FungiDB:PSTT_16287"/>
<reference evidence="2" key="2">
    <citation type="journal article" date="2018" name="BMC Genomics">
        <title>Genomic insights into host adaptation between the wheat stripe rust pathogen (Puccinia striiformis f. sp. tritici) and the barley stripe rust pathogen (Puccinia striiformis f. sp. hordei).</title>
        <authorList>
            <person name="Xia C."/>
            <person name="Wang M."/>
            <person name="Yin C."/>
            <person name="Cornejo O.E."/>
            <person name="Hulbert S.H."/>
            <person name="Chen X."/>
        </authorList>
    </citation>
    <scope>NUCLEOTIDE SEQUENCE [LARGE SCALE GENOMIC DNA]</scope>
    <source>
        <strain evidence="2">93TX-2</strain>
    </source>
</reference>
<proteinExistence type="predicted"/>
<dbReference type="Proteomes" id="UP000238274">
    <property type="component" value="Unassembled WGS sequence"/>
</dbReference>
<dbReference type="VEuPathDB" id="FungiDB:PSHT_14494"/>
<reference evidence="2" key="3">
    <citation type="journal article" date="2018" name="Mol. Plant Microbe Interact.">
        <title>Genome sequence resources for the wheat stripe rust pathogen (Puccinia striiformis f. sp. tritici) and the barley stripe rust pathogen (Puccinia striiformis f. sp. hordei).</title>
        <authorList>
            <person name="Xia C."/>
            <person name="Wang M."/>
            <person name="Yin C."/>
            <person name="Cornejo O.E."/>
            <person name="Hulbert S.H."/>
            <person name="Chen X."/>
        </authorList>
    </citation>
    <scope>NUCLEOTIDE SEQUENCE [LARGE SCALE GENOMIC DNA]</scope>
    <source>
        <strain evidence="2">93TX-2</strain>
    </source>
</reference>
<name>A0A2S4UKC5_9BASI</name>
<protein>
    <submittedName>
        <fullName evidence="1">Uncharacterized protein</fullName>
    </submittedName>
</protein>
<feature type="non-terminal residue" evidence="1">
    <location>
        <position position="210"/>
    </location>
</feature>
<keyword evidence="2" id="KW-1185">Reference proteome</keyword>
<sequence>MRKIYKPLTGVKVMPFYLSTLNLNSSRMLTFMGFDDTVIMPLYLQGAMTILGTKGADRFKYDGKLLVIIMSKEPLNPAQECSYKMRIEMLDSYLTNQKSVDVSSDFKPGHLVIVNLRDPLTNSSLVIALFEIIVGLFVEQRMETGKVLRESMFSKIQGLDDILKQTTATLWNPDDNFDPRAYSGTGCNTRSSVLPSSTQLQFSKLDQTSQ</sequence>